<sequence length="157" mass="17669">MAEGEIEPATLDDLEEITLLYRDTILMVNSKDYTAEQTAAWSGRYTNTLGWTDKINSQHFLLMREDGQLTGFSSLTKTGHVDMLFVHKDHQGKGIAKQLLTEIEKVAIEKGFQNLTTNASKTARPVFEHFGFTVITEETVVVDGIALNNYRMNKALK</sequence>
<dbReference type="EMBL" id="JBHTHZ010000014">
    <property type="protein sequence ID" value="MFD0795075.1"/>
    <property type="molecule type" value="Genomic_DNA"/>
</dbReference>
<accession>A0ABW3AW60</accession>
<name>A0ABW3AW60_9SPHI</name>
<keyword evidence="3" id="KW-1185">Reference proteome</keyword>
<protein>
    <submittedName>
        <fullName evidence="2">GNAT family N-acetyltransferase</fullName>
        <ecNumber evidence="2">2.3.1.-</ecNumber>
    </submittedName>
</protein>
<dbReference type="InterPro" id="IPR016181">
    <property type="entry name" value="Acyl_CoA_acyltransferase"/>
</dbReference>
<organism evidence="2 3">
    <name type="scientific">Mucilaginibacter litoreus</name>
    <dbReference type="NCBI Taxonomy" id="1048221"/>
    <lineage>
        <taxon>Bacteria</taxon>
        <taxon>Pseudomonadati</taxon>
        <taxon>Bacteroidota</taxon>
        <taxon>Sphingobacteriia</taxon>
        <taxon>Sphingobacteriales</taxon>
        <taxon>Sphingobacteriaceae</taxon>
        <taxon>Mucilaginibacter</taxon>
    </lineage>
</organism>
<dbReference type="InterPro" id="IPR000182">
    <property type="entry name" value="GNAT_dom"/>
</dbReference>
<reference evidence="3" key="1">
    <citation type="journal article" date="2019" name="Int. J. Syst. Evol. Microbiol.">
        <title>The Global Catalogue of Microorganisms (GCM) 10K type strain sequencing project: providing services to taxonomists for standard genome sequencing and annotation.</title>
        <authorList>
            <consortium name="The Broad Institute Genomics Platform"/>
            <consortium name="The Broad Institute Genome Sequencing Center for Infectious Disease"/>
            <person name="Wu L."/>
            <person name="Ma J."/>
        </authorList>
    </citation>
    <scope>NUCLEOTIDE SEQUENCE [LARGE SCALE GENOMIC DNA]</scope>
    <source>
        <strain evidence="3">CCUG 61484</strain>
    </source>
</reference>
<evidence type="ECO:0000259" key="1">
    <source>
        <dbReference type="PROSITE" id="PS51186"/>
    </source>
</evidence>
<dbReference type="PANTHER" id="PTHR43451">
    <property type="entry name" value="ACETYLTRANSFERASE (GNAT) FAMILY PROTEIN"/>
    <property type="match status" value="1"/>
</dbReference>
<dbReference type="GO" id="GO:0016746">
    <property type="term" value="F:acyltransferase activity"/>
    <property type="evidence" value="ECO:0007669"/>
    <property type="project" value="UniProtKB-KW"/>
</dbReference>
<dbReference type="PROSITE" id="PS51186">
    <property type="entry name" value="GNAT"/>
    <property type="match status" value="1"/>
</dbReference>
<dbReference type="PANTHER" id="PTHR43451:SF1">
    <property type="entry name" value="ACETYLTRANSFERASE"/>
    <property type="match status" value="1"/>
</dbReference>
<feature type="domain" description="N-acetyltransferase" evidence="1">
    <location>
        <begin position="4"/>
        <end position="157"/>
    </location>
</feature>
<comment type="caution">
    <text evidence="2">The sequence shown here is derived from an EMBL/GenBank/DDBJ whole genome shotgun (WGS) entry which is preliminary data.</text>
</comment>
<proteinExistence type="predicted"/>
<dbReference type="CDD" id="cd04301">
    <property type="entry name" value="NAT_SF"/>
    <property type="match status" value="1"/>
</dbReference>
<keyword evidence="2" id="KW-0808">Transferase</keyword>
<dbReference type="Gene3D" id="3.40.630.30">
    <property type="match status" value="1"/>
</dbReference>
<dbReference type="InterPro" id="IPR052564">
    <property type="entry name" value="N-acetyltrans/Recomb-assoc"/>
</dbReference>
<keyword evidence="2" id="KW-0012">Acyltransferase</keyword>
<evidence type="ECO:0000313" key="2">
    <source>
        <dbReference type="EMBL" id="MFD0795075.1"/>
    </source>
</evidence>
<dbReference type="Proteomes" id="UP001597010">
    <property type="component" value="Unassembled WGS sequence"/>
</dbReference>
<dbReference type="SUPFAM" id="SSF55729">
    <property type="entry name" value="Acyl-CoA N-acyltransferases (Nat)"/>
    <property type="match status" value="1"/>
</dbReference>
<dbReference type="EC" id="2.3.1.-" evidence="2"/>
<dbReference type="RefSeq" id="WP_377117119.1">
    <property type="nucleotide sequence ID" value="NZ_JBHTHZ010000014.1"/>
</dbReference>
<gene>
    <name evidence="2" type="ORF">ACFQZX_15745</name>
</gene>
<dbReference type="Pfam" id="PF13673">
    <property type="entry name" value="Acetyltransf_10"/>
    <property type="match status" value="1"/>
</dbReference>
<evidence type="ECO:0000313" key="3">
    <source>
        <dbReference type="Proteomes" id="UP001597010"/>
    </source>
</evidence>